<feature type="domain" description="FAD-binding PCMH-type" evidence="3">
    <location>
        <begin position="1"/>
        <end position="110"/>
    </location>
</feature>
<dbReference type="InterPro" id="IPR016166">
    <property type="entry name" value="FAD-bd_PCMH"/>
</dbReference>
<dbReference type="Proteomes" id="UP001255601">
    <property type="component" value="Unassembled WGS sequence"/>
</dbReference>
<dbReference type="SUPFAM" id="SSF56176">
    <property type="entry name" value="FAD-binding/transporter-associated domain-like"/>
    <property type="match status" value="1"/>
</dbReference>
<proteinExistence type="predicted"/>
<dbReference type="InterPro" id="IPR002346">
    <property type="entry name" value="Mopterin_DH_FAD-bd"/>
</dbReference>
<dbReference type="EMBL" id="JAVIZC010000001">
    <property type="protein sequence ID" value="MDR6101589.1"/>
    <property type="molecule type" value="Genomic_DNA"/>
</dbReference>
<dbReference type="Gene3D" id="3.30.43.10">
    <property type="entry name" value="Uridine Diphospho-n-acetylenolpyruvylglucosamine Reductase, domain 2"/>
    <property type="match status" value="1"/>
</dbReference>
<dbReference type="PROSITE" id="PS51387">
    <property type="entry name" value="FAD_PCMH"/>
    <property type="match status" value="1"/>
</dbReference>
<accession>A0AAJ2ERA3</accession>
<keyword evidence="2" id="KW-0274">FAD</keyword>
<evidence type="ECO:0000313" key="5">
    <source>
        <dbReference type="Proteomes" id="UP001255601"/>
    </source>
</evidence>
<dbReference type="AlphaFoldDB" id="A0AAJ2ERA3"/>
<protein>
    <submittedName>
        <fullName evidence="4">CO/xanthine dehydrogenase FAD-binding subunit</fullName>
    </submittedName>
</protein>
<dbReference type="GO" id="GO:0016491">
    <property type="term" value="F:oxidoreductase activity"/>
    <property type="evidence" value="ECO:0007669"/>
    <property type="project" value="InterPro"/>
</dbReference>
<dbReference type="InterPro" id="IPR016167">
    <property type="entry name" value="FAD-bd_PCMH_sub1"/>
</dbReference>
<sequence length="110" mass="11659">MNIFSYHQASDAASAITLKQAGPTAKYLGGGTNLVDLMRETVETPETLVDVTRLSSAIEQRTDGSLLIGAGVTNTALAAHGAVRSQFPLLSRAHFGGRKRANSKCSNSRR</sequence>
<evidence type="ECO:0000256" key="1">
    <source>
        <dbReference type="ARBA" id="ARBA00022630"/>
    </source>
</evidence>
<evidence type="ECO:0000259" key="3">
    <source>
        <dbReference type="PROSITE" id="PS51387"/>
    </source>
</evidence>
<evidence type="ECO:0000313" key="4">
    <source>
        <dbReference type="EMBL" id="MDR6101589.1"/>
    </source>
</evidence>
<dbReference type="PANTHER" id="PTHR42659">
    <property type="entry name" value="XANTHINE DEHYDROGENASE SUBUNIT C-RELATED"/>
    <property type="match status" value="1"/>
</dbReference>
<gene>
    <name evidence="4" type="ORF">QE369_001767</name>
</gene>
<evidence type="ECO:0000256" key="2">
    <source>
        <dbReference type="ARBA" id="ARBA00022827"/>
    </source>
</evidence>
<comment type="caution">
    <text evidence="4">The sequence shown here is derived from an EMBL/GenBank/DDBJ whole genome shotgun (WGS) entry which is preliminary data.</text>
</comment>
<reference evidence="4" key="1">
    <citation type="submission" date="2023-08" db="EMBL/GenBank/DDBJ databases">
        <title>Functional and genomic diversity of the sorghum phyllosphere microbiome.</title>
        <authorList>
            <person name="Shade A."/>
        </authorList>
    </citation>
    <scope>NUCLEOTIDE SEQUENCE</scope>
    <source>
        <strain evidence="4">SORGH_AS_0974</strain>
    </source>
</reference>
<keyword evidence="1" id="KW-0285">Flavoprotein</keyword>
<name>A0AAJ2ERA3_9HYPH</name>
<dbReference type="GO" id="GO:0071949">
    <property type="term" value="F:FAD binding"/>
    <property type="evidence" value="ECO:0007669"/>
    <property type="project" value="InterPro"/>
</dbReference>
<dbReference type="InterPro" id="IPR036318">
    <property type="entry name" value="FAD-bd_PCMH-like_sf"/>
</dbReference>
<organism evidence="4 5">
    <name type="scientific">Agrobacterium larrymoorei</name>
    <dbReference type="NCBI Taxonomy" id="160699"/>
    <lineage>
        <taxon>Bacteria</taxon>
        <taxon>Pseudomonadati</taxon>
        <taxon>Pseudomonadota</taxon>
        <taxon>Alphaproteobacteria</taxon>
        <taxon>Hyphomicrobiales</taxon>
        <taxon>Rhizobiaceae</taxon>
        <taxon>Rhizobium/Agrobacterium group</taxon>
        <taxon>Agrobacterium</taxon>
    </lineage>
</organism>
<dbReference type="Pfam" id="PF00941">
    <property type="entry name" value="FAD_binding_5"/>
    <property type="match status" value="1"/>
</dbReference>
<dbReference type="PANTHER" id="PTHR42659:SF1">
    <property type="entry name" value="OXIDOREDUCTASE"/>
    <property type="match status" value="1"/>
</dbReference>
<dbReference type="InterPro" id="IPR051312">
    <property type="entry name" value="Diverse_Substr_Oxidored"/>
</dbReference>